<dbReference type="Proteomes" id="UP000281170">
    <property type="component" value="Plasmid 24"/>
</dbReference>
<sequence>MNSKQPIHFSEHFNVDKARLNELGVFDPILNFDTKVFVEPLLLKDSASEIIRNSYQTYKTFFANLLLLLQKSTYVGDKCWRTAKRMVNFPEYQYTCIGYSSGNTEGRGSGIEFNDKILQSAKEIVDLAEGNPEIFLLLPLLEDGIAGDRISDMTQNIIDDDICRYTQEIMAQLDIKGNRLHTSRSHNLYKLLFNPYAKQAIKLVPCDILVNLPVADNVDAIVEELAAYNERLRDVVNRDIGDIWLETTKAYRKEILLKELKTNKAFFVETLTALKDYSPQHYDFEKDYEGLYKWLKDSQEFISVELPKEAKDCPDNLESLMLAVTGIIHHYRDAIENKEMWRTFWTLHNSEYKHVRSHYSYMLFFTVCRAWLISQNSNISINFKQRDGQPTLEFTISGKNRLILHIKHANNTSLAKGYKSVLEKYRHVKNEKHCYLIMNFKAAPAIQLKEIRVIQNPICEIFEIDVTKRNDEQTDEIFKLLEPEFEFNLLEFEDMLFEDSLYTEEKRKGGKNSYQAYKPLRQKVEALCKEELSSKEYFSANQLCNTIASRLVAEHSELLSSFHPYNNYELAGNDWKRPTLYEWCNNHFKAIKSKSSLSTSES</sequence>
<dbReference type="EMBL" id="LR134433">
    <property type="protein sequence ID" value="VEH86067.1"/>
    <property type="molecule type" value="Genomic_DNA"/>
</dbReference>
<evidence type="ECO:0000313" key="2">
    <source>
        <dbReference type="EMBL" id="VEH86067.1"/>
    </source>
</evidence>
<keyword evidence="2" id="KW-0614">Plasmid</keyword>
<evidence type="ECO:0000313" key="4">
    <source>
        <dbReference type="Proteomes" id="UP000281170"/>
    </source>
</evidence>
<evidence type="ECO:0000313" key="3">
    <source>
        <dbReference type="Proteomes" id="UP000054859"/>
    </source>
</evidence>
<proteinExistence type="predicted"/>
<gene>
    <name evidence="1" type="ORF">Lade_1893</name>
    <name evidence="2" type="ORF">NCTC12735_01713</name>
</gene>
<organism evidence="1 3">
    <name type="scientific">Legionella adelaidensis</name>
    <dbReference type="NCBI Taxonomy" id="45056"/>
    <lineage>
        <taxon>Bacteria</taxon>
        <taxon>Pseudomonadati</taxon>
        <taxon>Pseudomonadota</taxon>
        <taxon>Gammaproteobacteria</taxon>
        <taxon>Legionellales</taxon>
        <taxon>Legionellaceae</taxon>
        <taxon>Legionella</taxon>
    </lineage>
</organism>
<dbReference type="AlphaFoldDB" id="A0A0W0R0I9"/>
<name>A0A0W0R0I9_9GAMM</name>
<reference evidence="1 3" key="1">
    <citation type="submission" date="2015-11" db="EMBL/GenBank/DDBJ databases">
        <title>Identification of large and diverse effector repertoires of 38 Legionella species.</title>
        <authorList>
            <person name="Burstein D."/>
            <person name="Amaro F."/>
            <person name="Zusman T."/>
            <person name="Lifshitz Z."/>
            <person name="Cohen O."/>
            <person name="Gilbert J.A."/>
            <person name="Pupko T."/>
            <person name="Shuman H.A."/>
            <person name="Segal G."/>
        </authorList>
    </citation>
    <scope>NUCLEOTIDE SEQUENCE [LARGE SCALE GENOMIC DNA]</scope>
    <source>
        <strain evidence="1 3">1762-AUS-E</strain>
    </source>
</reference>
<dbReference type="OrthoDB" id="6691177at2"/>
<dbReference type="PATRIC" id="fig|45056.6.peg.1957"/>
<protein>
    <submittedName>
        <fullName evidence="1">Uncharacterized protein</fullName>
    </submittedName>
</protein>
<reference evidence="2 4" key="2">
    <citation type="submission" date="2018-12" db="EMBL/GenBank/DDBJ databases">
        <authorList>
            <consortium name="Pathogen Informatics"/>
        </authorList>
    </citation>
    <scope>NUCLEOTIDE SEQUENCE [LARGE SCALE GENOMIC DNA]</scope>
    <source>
        <strain evidence="2 4">NCTC12735</strain>
        <plasmid evidence="4">24</plasmid>
    </source>
</reference>
<geneLocation type="plasmid" evidence="2 4">
    <name>24</name>
</geneLocation>
<accession>A0A0W0R0I9</accession>
<dbReference type="STRING" id="45056.Lade_1893"/>
<dbReference type="Proteomes" id="UP000054859">
    <property type="component" value="Unassembled WGS sequence"/>
</dbReference>
<evidence type="ECO:0000313" key="1">
    <source>
        <dbReference type="EMBL" id="KTC64599.1"/>
    </source>
</evidence>
<keyword evidence="3" id="KW-1185">Reference proteome</keyword>
<dbReference type="RefSeq" id="WP_058462959.1">
    <property type="nucleotide sequence ID" value="NZ_CAAAHS010000001.1"/>
</dbReference>
<dbReference type="EMBL" id="LNKA01000019">
    <property type="protein sequence ID" value="KTC64599.1"/>
    <property type="molecule type" value="Genomic_DNA"/>
</dbReference>
<dbReference type="KEGG" id="ladl:NCTC12735_01713"/>